<feature type="transmembrane region" description="Helical" evidence="1">
    <location>
        <begin position="281"/>
        <end position="307"/>
    </location>
</feature>
<evidence type="ECO:0000313" key="2">
    <source>
        <dbReference type="EMBL" id="SHH02069.1"/>
    </source>
</evidence>
<keyword evidence="1" id="KW-0472">Membrane</keyword>
<feature type="transmembrane region" description="Helical" evidence="1">
    <location>
        <begin position="232"/>
        <end position="254"/>
    </location>
</feature>
<protein>
    <submittedName>
        <fullName evidence="2">Uncharacterized protein</fullName>
    </submittedName>
</protein>
<proteinExistence type="predicted"/>
<evidence type="ECO:0000256" key="1">
    <source>
        <dbReference type="SAM" id="Phobius"/>
    </source>
</evidence>
<dbReference type="Proteomes" id="UP000184357">
    <property type="component" value="Unassembled WGS sequence"/>
</dbReference>
<organism evidence="2 3">
    <name type="scientific">Halobaculum gomorrense</name>
    <dbReference type="NCBI Taxonomy" id="43928"/>
    <lineage>
        <taxon>Archaea</taxon>
        <taxon>Methanobacteriati</taxon>
        <taxon>Methanobacteriota</taxon>
        <taxon>Stenosarchaea group</taxon>
        <taxon>Halobacteria</taxon>
        <taxon>Halobacteriales</taxon>
        <taxon>Haloferacaceae</taxon>
        <taxon>Halobaculum</taxon>
    </lineage>
</organism>
<feature type="transmembrane region" description="Helical" evidence="1">
    <location>
        <begin position="160"/>
        <end position="178"/>
    </location>
</feature>
<reference evidence="2 3" key="1">
    <citation type="submission" date="2016-11" db="EMBL/GenBank/DDBJ databases">
        <authorList>
            <person name="Jaros S."/>
            <person name="Januszkiewicz K."/>
            <person name="Wedrychowicz H."/>
        </authorList>
    </citation>
    <scope>NUCLEOTIDE SEQUENCE [LARGE SCALE GENOMIC DNA]</scope>
    <source>
        <strain evidence="2 3">DSM 9297</strain>
    </source>
</reference>
<accession>A0A1M5PKL4</accession>
<dbReference type="EMBL" id="FQWV01000003">
    <property type="protein sequence ID" value="SHH02069.1"/>
    <property type="molecule type" value="Genomic_DNA"/>
</dbReference>
<gene>
    <name evidence="2" type="ORF">SAMN05443636_1636</name>
</gene>
<keyword evidence="3" id="KW-1185">Reference proteome</keyword>
<keyword evidence="1" id="KW-0812">Transmembrane</keyword>
<evidence type="ECO:0000313" key="3">
    <source>
        <dbReference type="Proteomes" id="UP000184357"/>
    </source>
</evidence>
<dbReference type="AlphaFoldDB" id="A0A1M5PKL4"/>
<keyword evidence="1" id="KW-1133">Transmembrane helix</keyword>
<dbReference type="STRING" id="43928.SAMN05443636_1636"/>
<sequence>MPTPETETHLRGDVSIVSSQSVQTDSEDADGVRVHHAFSELVSQEFSPSVGHVTTILSGCVFAPSLFVFWFVNGVIDFSTALAIGAVSSAAGLQVRLLAYVLLIPVFLAARVVLHLLDPEDRRAVLSGSCPQSRYLSLDWVSVGILATGLPFALRDIGPWLGGNLVVVLGVFVLPRVAPERWVVPTKVAAFVVGPAVFLYAKYGAFLPIGPAPATVLGPVATLQLTPATVELLATSVNSLALGPVIVAGFAVLSNRVLTRPEIRSLPVVHHALPHRDPDSVVVVSAVFGTVFYLVFVFAMTGAIVGVPPSIG</sequence>
<dbReference type="RefSeq" id="WP_234972354.1">
    <property type="nucleotide sequence ID" value="NZ_FQWV01000003.1"/>
</dbReference>
<feature type="transmembrane region" description="Helical" evidence="1">
    <location>
        <begin position="97"/>
        <end position="114"/>
    </location>
</feature>
<name>A0A1M5PKL4_9EURY</name>
<feature type="transmembrane region" description="Helical" evidence="1">
    <location>
        <begin position="190"/>
        <end position="212"/>
    </location>
</feature>